<dbReference type="AlphaFoldDB" id="A0A067SDN0"/>
<gene>
    <name evidence="2" type="ORF">GALMADRAFT_1051700</name>
</gene>
<feature type="chain" id="PRO_5001648873" description="Secreted protein" evidence="1">
    <location>
        <begin position="23"/>
        <end position="76"/>
    </location>
</feature>
<name>A0A067SDN0_GALM3</name>
<accession>A0A067SDN0</accession>
<sequence>MESLLILRTVIGLLDLWPSTQCYLLIFNRRLWLSLPQYVQRHPRFRSATNVDSNLASPRCAIRQPAYLTNAYTTPQ</sequence>
<evidence type="ECO:0000313" key="3">
    <source>
        <dbReference type="Proteomes" id="UP000027222"/>
    </source>
</evidence>
<proteinExistence type="predicted"/>
<keyword evidence="3" id="KW-1185">Reference proteome</keyword>
<protein>
    <recommendedName>
        <fullName evidence="4">Secreted protein</fullName>
    </recommendedName>
</protein>
<feature type="signal peptide" evidence="1">
    <location>
        <begin position="1"/>
        <end position="22"/>
    </location>
</feature>
<dbReference type="EMBL" id="KL142410">
    <property type="protein sequence ID" value="KDR68107.1"/>
    <property type="molecule type" value="Genomic_DNA"/>
</dbReference>
<reference evidence="3" key="1">
    <citation type="journal article" date="2014" name="Proc. Natl. Acad. Sci. U.S.A.">
        <title>Extensive sampling of basidiomycete genomes demonstrates inadequacy of the white-rot/brown-rot paradigm for wood decay fungi.</title>
        <authorList>
            <person name="Riley R."/>
            <person name="Salamov A.A."/>
            <person name="Brown D.W."/>
            <person name="Nagy L.G."/>
            <person name="Floudas D."/>
            <person name="Held B.W."/>
            <person name="Levasseur A."/>
            <person name="Lombard V."/>
            <person name="Morin E."/>
            <person name="Otillar R."/>
            <person name="Lindquist E.A."/>
            <person name="Sun H."/>
            <person name="LaButti K.M."/>
            <person name="Schmutz J."/>
            <person name="Jabbour D."/>
            <person name="Luo H."/>
            <person name="Baker S.E."/>
            <person name="Pisabarro A.G."/>
            <person name="Walton J.D."/>
            <person name="Blanchette R.A."/>
            <person name="Henrissat B."/>
            <person name="Martin F."/>
            <person name="Cullen D."/>
            <person name="Hibbett D.S."/>
            <person name="Grigoriev I.V."/>
        </authorList>
    </citation>
    <scope>NUCLEOTIDE SEQUENCE [LARGE SCALE GENOMIC DNA]</scope>
    <source>
        <strain evidence="3">CBS 339.88</strain>
    </source>
</reference>
<organism evidence="2 3">
    <name type="scientific">Galerina marginata (strain CBS 339.88)</name>
    <dbReference type="NCBI Taxonomy" id="685588"/>
    <lineage>
        <taxon>Eukaryota</taxon>
        <taxon>Fungi</taxon>
        <taxon>Dikarya</taxon>
        <taxon>Basidiomycota</taxon>
        <taxon>Agaricomycotina</taxon>
        <taxon>Agaricomycetes</taxon>
        <taxon>Agaricomycetidae</taxon>
        <taxon>Agaricales</taxon>
        <taxon>Agaricineae</taxon>
        <taxon>Strophariaceae</taxon>
        <taxon>Galerina</taxon>
    </lineage>
</organism>
<dbReference type="HOGENOM" id="CLU_2654670_0_0_1"/>
<evidence type="ECO:0000256" key="1">
    <source>
        <dbReference type="SAM" id="SignalP"/>
    </source>
</evidence>
<dbReference type="Proteomes" id="UP000027222">
    <property type="component" value="Unassembled WGS sequence"/>
</dbReference>
<evidence type="ECO:0000313" key="2">
    <source>
        <dbReference type="EMBL" id="KDR68107.1"/>
    </source>
</evidence>
<evidence type="ECO:0008006" key="4">
    <source>
        <dbReference type="Google" id="ProtNLM"/>
    </source>
</evidence>
<keyword evidence="1" id="KW-0732">Signal</keyword>